<proteinExistence type="predicted"/>
<evidence type="ECO:0000256" key="1">
    <source>
        <dbReference type="SAM" id="MobiDB-lite"/>
    </source>
</evidence>
<protein>
    <submittedName>
        <fullName evidence="3">Helix-turn-helix domain-containing protein</fullName>
    </submittedName>
</protein>
<dbReference type="RefSeq" id="WP_377573464.1">
    <property type="nucleotide sequence ID" value="NZ_JBHTMP010000037.1"/>
</dbReference>
<dbReference type="EMBL" id="JBHTMP010000037">
    <property type="protein sequence ID" value="MFD1323838.1"/>
    <property type="molecule type" value="Genomic_DNA"/>
</dbReference>
<dbReference type="InterPro" id="IPR001387">
    <property type="entry name" value="Cro/C1-type_HTH"/>
</dbReference>
<evidence type="ECO:0000313" key="4">
    <source>
        <dbReference type="Proteomes" id="UP001597260"/>
    </source>
</evidence>
<keyword evidence="4" id="KW-1185">Reference proteome</keyword>
<reference evidence="4" key="1">
    <citation type="journal article" date="2019" name="Int. J. Syst. Evol. Microbiol.">
        <title>The Global Catalogue of Microorganisms (GCM) 10K type strain sequencing project: providing services to taxonomists for standard genome sequencing and annotation.</title>
        <authorList>
            <consortium name="The Broad Institute Genomics Platform"/>
            <consortium name="The Broad Institute Genome Sequencing Center for Infectious Disease"/>
            <person name="Wu L."/>
            <person name="Ma J."/>
        </authorList>
    </citation>
    <scope>NUCLEOTIDE SEQUENCE [LARGE SCALE GENOMIC DNA]</scope>
    <source>
        <strain evidence="4">JCM 31037</strain>
    </source>
</reference>
<dbReference type="Pfam" id="PF13560">
    <property type="entry name" value="HTH_31"/>
    <property type="match status" value="1"/>
</dbReference>
<evidence type="ECO:0000259" key="2">
    <source>
        <dbReference type="SMART" id="SM00530"/>
    </source>
</evidence>
<sequence length="571" mass="61125">MTVNDLSPLTPTGVATIVSIQDLARLLRQLRRRQARRRGSSELTYRELARRTGWSIGIIAGYFGGRILPPTDRFDILVATLDATPTEQGALATARDRVAEHRRRRAPDGEPVPAGWPAPRQLPADVPHFVGRMAQLAELDTHLEAGGRVPGIRCSVLSGTAGVGKTALAVHWAHRMASRFPDGQLYADLRGFHPAGAQLDPAEVLRDFLHALGIPAPRMPVSLPALVGLYRSLLAERQVLVLLDNARDAEQVRPLLPGAPGCLVLVTSRNQLPGLTITDGARSLMLALPPFAEARQLLAARLGTARVAAEPATVDQLVNSCARLPLALAIVAARASTHPTVPLAALAIHLRGTCRELDAFAVEDCATDVRALFSCSYLSLSEPAATLFRLLGTHPGPDISAPAAAVLAGVPLARVSRSLAELSRAHLVTEHTPGRYSFHDLLRAYAAELADRIDSGTDRRDATLRVLDHYLHTADRAAMLVHPHRTPIKLTPAVPGAVPEHLTDPEQARAWFTVEHPVLLAIVAQAAGAGFDAHAWQLARVLGDLLSFSASKGALPDQHPRSAPGDRPGNS</sequence>
<organism evidence="3 4">
    <name type="scientific">Micromonospora sonneratiae</name>
    <dbReference type="NCBI Taxonomy" id="1184706"/>
    <lineage>
        <taxon>Bacteria</taxon>
        <taxon>Bacillati</taxon>
        <taxon>Actinomycetota</taxon>
        <taxon>Actinomycetes</taxon>
        <taxon>Micromonosporales</taxon>
        <taxon>Micromonosporaceae</taxon>
        <taxon>Micromonospora</taxon>
    </lineage>
</organism>
<feature type="region of interest" description="Disordered" evidence="1">
    <location>
        <begin position="89"/>
        <end position="120"/>
    </location>
</feature>
<dbReference type="SUPFAM" id="SSF52540">
    <property type="entry name" value="P-loop containing nucleoside triphosphate hydrolases"/>
    <property type="match status" value="1"/>
</dbReference>
<feature type="domain" description="HTH cro/C1-type" evidence="2">
    <location>
        <begin position="26"/>
        <end position="88"/>
    </location>
</feature>
<accession>A0ABW3YH79</accession>
<comment type="caution">
    <text evidence="3">The sequence shown here is derived from an EMBL/GenBank/DDBJ whole genome shotgun (WGS) entry which is preliminary data.</text>
</comment>
<dbReference type="PRINTS" id="PR00364">
    <property type="entry name" value="DISEASERSIST"/>
</dbReference>
<dbReference type="CDD" id="cd00093">
    <property type="entry name" value="HTH_XRE"/>
    <property type="match status" value="1"/>
</dbReference>
<name>A0ABW3YH79_9ACTN</name>
<dbReference type="InterPro" id="IPR027417">
    <property type="entry name" value="P-loop_NTPase"/>
</dbReference>
<dbReference type="PANTHER" id="PTHR47691:SF3">
    <property type="entry name" value="HTH-TYPE TRANSCRIPTIONAL REGULATOR RV0890C-RELATED"/>
    <property type="match status" value="1"/>
</dbReference>
<evidence type="ECO:0000313" key="3">
    <source>
        <dbReference type="EMBL" id="MFD1323838.1"/>
    </source>
</evidence>
<dbReference type="Gene3D" id="3.40.50.300">
    <property type="entry name" value="P-loop containing nucleotide triphosphate hydrolases"/>
    <property type="match status" value="1"/>
</dbReference>
<dbReference type="Proteomes" id="UP001597260">
    <property type="component" value="Unassembled WGS sequence"/>
</dbReference>
<gene>
    <name evidence="3" type="ORF">ACFQ4H_22375</name>
</gene>
<dbReference type="SMART" id="SM00530">
    <property type="entry name" value="HTH_XRE"/>
    <property type="match status" value="1"/>
</dbReference>
<dbReference type="PANTHER" id="PTHR47691">
    <property type="entry name" value="REGULATOR-RELATED"/>
    <property type="match status" value="1"/>
</dbReference>